<gene>
    <name evidence="10" type="ORF">Trco_003282</name>
</gene>
<dbReference type="PANTHER" id="PTHR10188:SF6">
    <property type="entry name" value="N(4)-(BETA-N-ACETYLGLUCOSAMINYL)-L-ASPARAGINASE"/>
    <property type="match status" value="1"/>
</dbReference>
<evidence type="ECO:0000256" key="6">
    <source>
        <dbReference type="PIRSR" id="PIRSR600246-2"/>
    </source>
</evidence>
<dbReference type="Proteomes" id="UP000827724">
    <property type="component" value="Unassembled WGS sequence"/>
</dbReference>
<evidence type="ECO:0000313" key="11">
    <source>
        <dbReference type="Proteomes" id="UP000827724"/>
    </source>
</evidence>
<dbReference type="Gene3D" id="3.60.20.30">
    <property type="entry name" value="(Glycosyl)asparaginase"/>
    <property type="match status" value="1"/>
</dbReference>
<feature type="active site" description="Nucleophile" evidence="5">
    <location>
        <position position="236"/>
    </location>
</feature>
<evidence type="ECO:0000256" key="2">
    <source>
        <dbReference type="ARBA" id="ARBA00022670"/>
    </source>
</evidence>
<accession>A0A9P8TVV4</accession>
<keyword evidence="9" id="KW-0732">Signal</keyword>
<evidence type="ECO:0000313" key="10">
    <source>
        <dbReference type="EMBL" id="KAH6609936.1"/>
    </source>
</evidence>
<dbReference type="GO" id="GO:0008233">
    <property type="term" value="F:peptidase activity"/>
    <property type="evidence" value="ECO:0007669"/>
    <property type="project" value="UniProtKB-KW"/>
</dbReference>
<dbReference type="SUPFAM" id="SSF56235">
    <property type="entry name" value="N-terminal nucleophile aminohydrolases (Ntn hydrolases)"/>
    <property type="match status" value="2"/>
</dbReference>
<dbReference type="Pfam" id="PF01112">
    <property type="entry name" value="Asparaginase_2"/>
    <property type="match status" value="1"/>
</dbReference>
<keyword evidence="11" id="KW-1185">Reference proteome</keyword>
<dbReference type="GO" id="GO:0003948">
    <property type="term" value="F:N4-(beta-N-acetylglucosaminyl)-L-asparaginase activity"/>
    <property type="evidence" value="ECO:0007669"/>
    <property type="project" value="UniProtKB-ARBA"/>
</dbReference>
<protein>
    <submittedName>
        <fullName evidence="10">N4-beta-n-acetylglucosaminyl-l-asparaginase</fullName>
    </submittedName>
</protein>
<keyword evidence="4" id="KW-0068">Autocatalytic cleavage</keyword>
<feature type="site" description="Cleavage; by autolysis" evidence="7">
    <location>
        <begin position="235"/>
        <end position="236"/>
    </location>
</feature>
<evidence type="ECO:0000256" key="7">
    <source>
        <dbReference type="PIRSR" id="PIRSR600246-3"/>
    </source>
</evidence>
<dbReference type="GO" id="GO:0005737">
    <property type="term" value="C:cytoplasm"/>
    <property type="evidence" value="ECO:0007669"/>
    <property type="project" value="TreeGrafter"/>
</dbReference>
<comment type="similarity">
    <text evidence="1">Belongs to the Ntn-hydrolase family.</text>
</comment>
<feature type="chain" id="PRO_5040217738" evidence="9">
    <location>
        <begin position="30"/>
        <end position="393"/>
    </location>
</feature>
<dbReference type="EMBL" id="JAIWOZ010000002">
    <property type="protein sequence ID" value="KAH6609936.1"/>
    <property type="molecule type" value="Genomic_DNA"/>
</dbReference>
<sequence>MAPRISLSSLLLIIITTALILLSLPTVDAILSSPPLIVNTWSGPFVSATDAAFFSLANGSGSDAGPQLRQHPDSPAVNAVQAGCQACQSNRCDGTVGFGGSPDESCETTLDALIMDGRTMKVGAVANLRRVKDAIGVARHVLDHTRHTLLAGEQATQFALENGFAEEGLSTEDSLKTCHDWQSNGCQPNYRLDVVPDPLSSCGPYSPVSGMGAGSHSHSQSRSRLHPPAERASHDTLSLIALHSDGSMAAGTSTNGSMAAGTSTNGASHKIPGRVGDGPIAGSGSYVDSAVGGCGATGDGDIMMRFLPCYQAVESMRRGMTPLQAAEDAVRRIISRYPDARTGIVVVDNKGEHAAAASGWEFSYSYRGGGMERAEVVGVRRLNEVTSPDRVEL</sequence>
<evidence type="ECO:0000256" key="4">
    <source>
        <dbReference type="ARBA" id="ARBA00022813"/>
    </source>
</evidence>
<evidence type="ECO:0000256" key="3">
    <source>
        <dbReference type="ARBA" id="ARBA00022801"/>
    </source>
</evidence>
<feature type="binding site" evidence="6">
    <location>
        <begin position="297"/>
        <end position="300"/>
    </location>
    <ligand>
        <name>substrate</name>
    </ligand>
</feature>
<evidence type="ECO:0000256" key="5">
    <source>
        <dbReference type="PIRSR" id="PIRSR600246-1"/>
    </source>
</evidence>
<dbReference type="InterPro" id="IPR029055">
    <property type="entry name" value="Ntn_hydrolases_N"/>
</dbReference>
<name>A0A9P8TVV4_9HYPO</name>
<dbReference type="AlphaFoldDB" id="A0A9P8TVV4"/>
<feature type="binding site" evidence="6">
    <location>
        <begin position="274"/>
        <end position="277"/>
    </location>
    <ligand>
        <name>substrate</name>
    </ligand>
</feature>
<keyword evidence="3" id="KW-0378">Hydrolase</keyword>
<proteinExistence type="inferred from homology"/>
<dbReference type="PANTHER" id="PTHR10188">
    <property type="entry name" value="L-ASPARAGINASE"/>
    <property type="match status" value="1"/>
</dbReference>
<feature type="region of interest" description="Disordered" evidence="8">
    <location>
        <begin position="209"/>
        <end position="232"/>
    </location>
</feature>
<dbReference type="CDD" id="cd04513">
    <property type="entry name" value="Glycosylasparaginase"/>
    <property type="match status" value="1"/>
</dbReference>
<evidence type="ECO:0000256" key="1">
    <source>
        <dbReference type="ARBA" id="ARBA00010872"/>
    </source>
</evidence>
<dbReference type="OrthoDB" id="2262349at2759"/>
<evidence type="ECO:0000256" key="9">
    <source>
        <dbReference type="SAM" id="SignalP"/>
    </source>
</evidence>
<dbReference type="InterPro" id="IPR000246">
    <property type="entry name" value="Peptidase_T2"/>
</dbReference>
<comment type="caution">
    <text evidence="10">The sequence shown here is derived from an EMBL/GenBank/DDBJ whole genome shotgun (WGS) entry which is preliminary data.</text>
</comment>
<organism evidence="10 11">
    <name type="scientific">Trichoderma cornu-damae</name>
    <dbReference type="NCBI Taxonomy" id="654480"/>
    <lineage>
        <taxon>Eukaryota</taxon>
        <taxon>Fungi</taxon>
        <taxon>Dikarya</taxon>
        <taxon>Ascomycota</taxon>
        <taxon>Pezizomycotina</taxon>
        <taxon>Sordariomycetes</taxon>
        <taxon>Hypocreomycetidae</taxon>
        <taxon>Hypocreales</taxon>
        <taxon>Hypocreaceae</taxon>
        <taxon>Trichoderma</taxon>
    </lineage>
</organism>
<evidence type="ECO:0000256" key="8">
    <source>
        <dbReference type="SAM" id="MobiDB-lite"/>
    </source>
</evidence>
<reference evidence="10" key="1">
    <citation type="submission" date="2021-08" db="EMBL/GenBank/DDBJ databases">
        <title>Chromosome-Level Trichoderma cornu-damae using Hi-C Data.</title>
        <authorList>
            <person name="Kim C.S."/>
        </authorList>
    </citation>
    <scope>NUCLEOTIDE SEQUENCE</scope>
    <source>
        <strain evidence="10">KA19-0412C</strain>
    </source>
</reference>
<feature type="signal peptide" evidence="9">
    <location>
        <begin position="1"/>
        <end position="29"/>
    </location>
</feature>
<dbReference type="GO" id="GO:0006508">
    <property type="term" value="P:proteolysis"/>
    <property type="evidence" value="ECO:0007669"/>
    <property type="project" value="UniProtKB-KW"/>
</dbReference>
<dbReference type="FunFam" id="3.60.20.30:FF:000003">
    <property type="entry name" value="N(4)-(Beta-N-acetylglucosaminyl)-L-asparaginase isoform X1"/>
    <property type="match status" value="1"/>
</dbReference>
<keyword evidence="2" id="KW-0645">Protease</keyword>